<dbReference type="InterPro" id="IPR035965">
    <property type="entry name" value="PAS-like_dom_sf"/>
</dbReference>
<dbReference type="KEGG" id="pbap:Pla133_46150"/>
<evidence type="ECO:0000313" key="2">
    <source>
        <dbReference type="EMBL" id="QDU69495.1"/>
    </source>
</evidence>
<gene>
    <name evidence="2" type="ORF">Pla133_46150</name>
</gene>
<organism evidence="2 3">
    <name type="scientific">Engelhardtia mirabilis</name>
    <dbReference type="NCBI Taxonomy" id="2528011"/>
    <lineage>
        <taxon>Bacteria</taxon>
        <taxon>Pseudomonadati</taxon>
        <taxon>Planctomycetota</taxon>
        <taxon>Planctomycetia</taxon>
        <taxon>Planctomycetia incertae sedis</taxon>
        <taxon>Engelhardtia</taxon>
    </lineage>
</organism>
<feature type="domain" description="PAS" evidence="1">
    <location>
        <begin position="16"/>
        <end position="74"/>
    </location>
</feature>
<dbReference type="RefSeq" id="WP_145069435.1">
    <property type="nucleotide sequence ID" value="NZ_CP036287.1"/>
</dbReference>
<accession>A0A518BR90</accession>
<sequence>MPTPHPAGSSLPTVGSGSTHRDLIELVPQAMLLVGADSSVVMDANRAALKLFGVRADDLVGLAVDDLCPTVQPDGTRSSDLWTEHLERARNEGEGNGVFVQRVAGAIDLPCVVGLRRLGPVDLGVISVGFEPLTARGHSSYERDLLARALMDSPVQVLVLRSDGSFRLANPAACRALGYGLDELDGLTIDQVDGAWRGLLAAGESDQPLGQGGLVTFRSQQRRRDGSTSDVRVSVFRVRHGEEELLFGFVEPRSAET</sequence>
<protein>
    <submittedName>
        <fullName evidence="2">PAS fold protein</fullName>
    </submittedName>
</protein>
<dbReference type="InterPro" id="IPR000014">
    <property type="entry name" value="PAS"/>
</dbReference>
<proteinExistence type="predicted"/>
<dbReference type="Pfam" id="PF13188">
    <property type="entry name" value="PAS_8"/>
    <property type="match status" value="2"/>
</dbReference>
<keyword evidence="3" id="KW-1185">Reference proteome</keyword>
<feature type="domain" description="PAS" evidence="1">
    <location>
        <begin position="142"/>
        <end position="186"/>
    </location>
</feature>
<dbReference type="PROSITE" id="PS50112">
    <property type="entry name" value="PAS"/>
    <property type="match status" value="2"/>
</dbReference>
<evidence type="ECO:0000313" key="3">
    <source>
        <dbReference type="Proteomes" id="UP000316921"/>
    </source>
</evidence>
<name>A0A518BR90_9BACT</name>
<dbReference type="Gene3D" id="3.30.450.20">
    <property type="entry name" value="PAS domain"/>
    <property type="match status" value="2"/>
</dbReference>
<dbReference type="EMBL" id="CP036287">
    <property type="protein sequence ID" value="QDU69495.1"/>
    <property type="molecule type" value="Genomic_DNA"/>
</dbReference>
<dbReference type="SUPFAM" id="SSF55785">
    <property type="entry name" value="PYP-like sensor domain (PAS domain)"/>
    <property type="match status" value="2"/>
</dbReference>
<dbReference type="SMART" id="SM00091">
    <property type="entry name" value="PAS"/>
    <property type="match status" value="2"/>
</dbReference>
<reference evidence="2 3" key="1">
    <citation type="submission" date="2019-02" db="EMBL/GenBank/DDBJ databases">
        <title>Deep-cultivation of Planctomycetes and their phenomic and genomic characterization uncovers novel biology.</title>
        <authorList>
            <person name="Wiegand S."/>
            <person name="Jogler M."/>
            <person name="Boedeker C."/>
            <person name="Pinto D."/>
            <person name="Vollmers J."/>
            <person name="Rivas-Marin E."/>
            <person name="Kohn T."/>
            <person name="Peeters S.H."/>
            <person name="Heuer A."/>
            <person name="Rast P."/>
            <person name="Oberbeckmann S."/>
            <person name="Bunk B."/>
            <person name="Jeske O."/>
            <person name="Meyerdierks A."/>
            <person name="Storesund J.E."/>
            <person name="Kallscheuer N."/>
            <person name="Luecker S."/>
            <person name="Lage O.M."/>
            <person name="Pohl T."/>
            <person name="Merkel B.J."/>
            <person name="Hornburger P."/>
            <person name="Mueller R.-W."/>
            <person name="Bruemmer F."/>
            <person name="Labrenz M."/>
            <person name="Spormann A.M."/>
            <person name="Op den Camp H."/>
            <person name="Overmann J."/>
            <person name="Amann R."/>
            <person name="Jetten M.S.M."/>
            <person name="Mascher T."/>
            <person name="Medema M.H."/>
            <person name="Devos D.P."/>
            <person name="Kaster A.-K."/>
            <person name="Ovreas L."/>
            <person name="Rohde M."/>
            <person name="Galperin M.Y."/>
            <person name="Jogler C."/>
        </authorList>
    </citation>
    <scope>NUCLEOTIDE SEQUENCE [LARGE SCALE GENOMIC DNA]</scope>
    <source>
        <strain evidence="2 3">Pla133</strain>
    </source>
</reference>
<dbReference type="CDD" id="cd00130">
    <property type="entry name" value="PAS"/>
    <property type="match status" value="1"/>
</dbReference>
<evidence type="ECO:0000259" key="1">
    <source>
        <dbReference type="PROSITE" id="PS50112"/>
    </source>
</evidence>
<dbReference type="NCBIfam" id="TIGR00229">
    <property type="entry name" value="sensory_box"/>
    <property type="match status" value="1"/>
</dbReference>
<dbReference type="AlphaFoldDB" id="A0A518BR90"/>
<dbReference type="Proteomes" id="UP000316921">
    <property type="component" value="Chromosome"/>
</dbReference>